<dbReference type="InterPro" id="IPR051083">
    <property type="entry name" value="GrpII_Intron_Splice-Mob/Def"/>
</dbReference>
<evidence type="ECO:0000313" key="2">
    <source>
        <dbReference type="EMBL" id="URZ12119.1"/>
    </source>
</evidence>
<dbReference type="Pfam" id="PF00078">
    <property type="entry name" value="RVT_1"/>
    <property type="match status" value="1"/>
</dbReference>
<dbReference type="AlphaFoldDB" id="A0A1S8L7I9"/>
<dbReference type="InterPro" id="IPR043502">
    <property type="entry name" value="DNA/RNA_pol_sf"/>
</dbReference>
<name>A0A1S8L7I9_9CLOT</name>
<dbReference type="InterPro" id="IPR000477">
    <property type="entry name" value="RT_dom"/>
</dbReference>
<evidence type="ECO:0000259" key="1">
    <source>
        <dbReference type="Pfam" id="PF00078"/>
    </source>
</evidence>
<protein>
    <submittedName>
        <fullName evidence="2">Group II intron-encoded protein LtrA</fullName>
    </submittedName>
</protein>
<dbReference type="PANTHER" id="PTHR34047:SF8">
    <property type="entry name" value="PROTEIN YKFC"/>
    <property type="match status" value="1"/>
</dbReference>
<dbReference type="RefSeq" id="WP_410170696.1">
    <property type="nucleotide sequence ID" value="NZ_CP096983.1"/>
</dbReference>
<dbReference type="Proteomes" id="UP000190951">
    <property type="component" value="Chromosome"/>
</dbReference>
<proteinExistence type="predicted"/>
<accession>A0A1S8L7I9</accession>
<organism evidence="2 3">
    <name type="scientific">Clostridium felsineum</name>
    <dbReference type="NCBI Taxonomy" id="36839"/>
    <lineage>
        <taxon>Bacteria</taxon>
        <taxon>Bacillati</taxon>
        <taxon>Bacillota</taxon>
        <taxon>Clostridia</taxon>
        <taxon>Eubacteriales</taxon>
        <taxon>Clostridiaceae</taxon>
        <taxon>Clostridium</taxon>
    </lineage>
</organism>
<dbReference type="SUPFAM" id="SSF56672">
    <property type="entry name" value="DNA/RNA polymerases"/>
    <property type="match status" value="1"/>
</dbReference>
<keyword evidence="3" id="KW-1185">Reference proteome</keyword>
<gene>
    <name evidence="2" type="primary">ltrA</name>
    <name evidence="2" type="ORF">CROST_028360</name>
</gene>
<reference evidence="2 3" key="1">
    <citation type="submission" date="2022-04" db="EMBL/GenBank/DDBJ databases">
        <title>Genome sequence of C. roseum typestrain.</title>
        <authorList>
            <person name="Poehlein A."/>
            <person name="Schoch T."/>
            <person name="Duerre P."/>
            <person name="Daniel R."/>
        </authorList>
    </citation>
    <scope>NUCLEOTIDE SEQUENCE [LARGE SCALE GENOMIC DNA]</scope>
    <source>
        <strain evidence="2 3">DSM 7320</strain>
    </source>
</reference>
<dbReference type="PANTHER" id="PTHR34047">
    <property type="entry name" value="NUCLEAR INTRON MATURASE 1, MITOCHONDRIAL-RELATED"/>
    <property type="match status" value="1"/>
</dbReference>
<feature type="domain" description="Reverse transcriptase" evidence="1">
    <location>
        <begin position="39"/>
        <end position="89"/>
    </location>
</feature>
<sequence length="95" mass="10718">MDGTKVEELLQYLKQNGKILIASIFYGMYSPKAVKRVEIPKPDGGIRLLGIPTVVDRTTQQAISQELTPIFEKTFSENSYGFRLKRDAKQAIKKA</sequence>
<dbReference type="EMBL" id="CP096983">
    <property type="protein sequence ID" value="URZ12119.1"/>
    <property type="molecule type" value="Genomic_DNA"/>
</dbReference>
<evidence type="ECO:0000313" key="3">
    <source>
        <dbReference type="Proteomes" id="UP000190951"/>
    </source>
</evidence>
<dbReference type="STRING" id="84029.CROST_19840"/>
<dbReference type="KEGG" id="crw:CROST_028360"/>